<organism evidence="1 2">
    <name type="scientific">Plakobranchus ocellatus</name>
    <dbReference type="NCBI Taxonomy" id="259542"/>
    <lineage>
        <taxon>Eukaryota</taxon>
        <taxon>Metazoa</taxon>
        <taxon>Spiralia</taxon>
        <taxon>Lophotrochozoa</taxon>
        <taxon>Mollusca</taxon>
        <taxon>Gastropoda</taxon>
        <taxon>Heterobranchia</taxon>
        <taxon>Euthyneura</taxon>
        <taxon>Panpulmonata</taxon>
        <taxon>Sacoglossa</taxon>
        <taxon>Placobranchoidea</taxon>
        <taxon>Plakobranchidae</taxon>
        <taxon>Plakobranchus</taxon>
    </lineage>
</organism>
<dbReference type="Proteomes" id="UP000735302">
    <property type="component" value="Unassembled WGS sequence"/>
</dbReference>
<accession>A0AAV3YCL3</accession>
<protein>
    <submittedName>
        <fullName evidence="1">Uncharacterized protein</fullName>
    </submittedName>
</protein>
<keyword evidence="2" id="KW-1185">Reference proteome</keyword>
<evidence type="ECO:0000313" key="1">
    <source>
        <dbReference type="EMBL" id="GFN79808.1"/>
    </source>
</evidence>
<comment type="caution">
    <text evidence="1">The sequence shown here is derived from an EMBL/GenBank/DDBJ whole genome shotgun (WGS) entry which is preliminary data.</text>
</comment>
<gene>
    <name evidence="1" type="ORF">PoB_000631400</name>
</gene>
<name>A0AAV3YCL3_9GAST</name>
<proteinExistence type="predicted"/>
<dbReference type="AlphaFoldDB" id="A0AAV3YCL3"/>
<sequence length="112" mass="12510">MVKLRGRKMVANVSKRSFPFLHARDLSYAHADDSTDSLWGSAASILKPQKAWRPCTRTARPANYPVYSEVISDPQAVLQVRSPVAELEAETEESLQISGRIHYSLCHIACII</sequence>
<reference evidence="1 2" key="1">
    <citation type="journal article" date="2021" name="Elife">
        <title>Chloroplast acquisition without the gene transfer in kleptoplastic sea slugs, Plakobranchus ocellatus.</title>
        <authorList>
            <person name="Maeda T."/>
            <person name="Takahashi S."/>
            <person name="Yoshida T."/>
            <person name="Shimamura S."/>
            <person name="Takaki Y."/>
            <person name="Nagai Y."/>
            <person name="Toyoda A."/>
            <person name="Suzuki Y."/>
            <person name="Arimoto A."/>
            <person name="Ishii H."/>
            <person name="Satoh N."/>
            <person name="Nishiyama T."/>
            <person name="Hasebe M."/>
            <person name="Maruyama T."/>
            <person name="Minagawa J."/>
            <person name="Obokata J."/>
            <person name="Shigenobu S."/>
        </authorList>
    </citation>
    <scope>NUCLEOTIDE SEQUENCE [LARGE SCALE GENOMIC DNA]</scope>
</reference>
<evidence type="ECO:0000313" key="2">
    <source>
        <dbReference type="Proteomes" id="UP000735302"/>
    </source>
</evidence>
<dbReference type="EMBL" id="BLXT01000744">
    <property type="protein sequence ID" value="GFN79808.1"/>
    <property type="molecule type" value="Genomic_DNA"/>
</dbReference>